<evidence type="ECO:0000313" key="4">
    <source>
        <dbReference type="EMBL" id="VDO51618.1"/>
    </source>
</evidence>
<evidence type="ECO:0000256" key="3">
    <source>
        <dbReference type="ARBA" id="ARBA00023235"/>
    </source>
</evidence>
<evidence type="ECO:0000256" key="2">
    <source>
        <dbReference type="ARBA" id="ARBA00023140"/>
    </source>
</evidence>
<evidence type="ECO:0000313" key="5">
    <source>
        <dbReference type="Proteomes" id="UP000280834"/>
    </source>
</evidence>
<name>A0A0R3RA69_9BILA</name>
<reference evidence="6" key="1">
    <citation type="submission" date="2017-02" db="UniProtKB">
        <authorList>
            <consortium name="WormBaseParasite"/>
        </authorList>
    </citation>
    <scope>IDENTIFICATION</scope>
</reference>
<organism evidence="6">
    <name type="scientific">Brugia timori</name>
    <dbReference type="NCBI Taxonomy" id="42155"/>
    <lineage>
        <taxon>Eukaryota</taxon>
        <taxon>Metazoa</taxon>
        <taxon>Ecdysozoa</taxon>
        <taxon>Nematoda</taxon>
        <taxon>Chromadorea</taxon>
        <taxon>Rhabditida</taxon>
        <taxon>Spirurina</taxon>
        <taxon>Spiruromorpha</taxon>
        <taxon>Filarioidea</taxon>
        <taxon>Onchocercidae</taxon>
        <taxon>Brugia</taxon>
    </lineage>
</organism>
<dbReference type="Proteomes" id="UP000280834">
    <property type="component" value="Unassembled WGS sequence"/>
</dbReference>
<dbReference type="SUPFAM" id="SSF52096">
    <property type="entry name" value="ClpP/crotonase"/>
    <property type="match status" value="1"/>
</dbReference>
<dbReference type="InterPro" id="IPR051053">
    <property type="entry name" value="ECH/Chromodomain_protein"/>
</dbReference>
<gene>
    <name evidence="4" type="ORF">BTMF_LOCUS14904</name>
</gene>
<dbReference type="AlphaFoldDB" id="A0A0R3RA69"/>
<dbReference type="GO" id="GO:0016853">
    <property type="term" value="F:isomerase activity"/>
    <property type="evidence" value="ECO:0007669"/>
    <property type="project" value="UniProtKB-KW"/>
</dbReference>
<dbReference type="PANTHER" id="PTHR43684">
    <property type="match status" value="1"/>
</dbReference>
<dbReference type="InterPro" id="IPR029045">
    <property type="entry name" value="ClpP/crotonase-like_dom_sf"/>
</dbReference>
<proteinExistence type="predicted"/>
<sequence length="72" mass="8583">MPSFTFREEAEIYVRKISQLPPESLICNKELLRNIHREALLAQNEREVSLLMQRFQSGECMNAIQKFLMRKK</sequence>
<accession>A0A0R3RA69</accession>
<dbReference type="PANTHER" id="PTHR43684:SF1">
    <property type="entry name" value="ENOYL-COA DELTA ISOMERASE 2"/>
    <property type="match status" value="1"/>
</dbReference>
<keyword evidence="5" id="KW-1185">Reference proteome</keyword>
<dbReference type="EMBL" id="UZAG01021795">
    <property type="protein sequence ID" value="VDO51618.1"/>
    <property type="molecule type" value="Genomic_DNA"/>
</dbReference>
<dbReference type="GO" id="GO:0005777">
    <property type="term" value="C:peroxisome"/>
    <property type="evidence" value="ECO:0007669"/>
    <property type="project" value="UniProtKB-SubCell"/>
</dbReference>
<dbReference type="STRING" id="42155.A0A0R3RA69"/>
<dbReference type="Gene3D" id="1.10.12.10">
    <property type="entry name" value="Lyase 2-enoyl-coa Hydratase, Chain A, domain 2"/>
    <property type="match status" value="1"/>
</dbReference>
<comment type="subcellular location">
    <subcellularLocation>
        <location evidence="1">Peroxisome</location>
    </subcellularLocation>
</comment>
<keyword evidence="3" id="KW-0413">Isomerase</keyword>
<keyword evidence="2" id="KW-0576">Peroxisome</keyword>
<protein>
    <submittedName>
        <fullName evidence="6">CTLH domain-containing protein</fullName>
    </submittedName>
</protein>
<evidence type="ECO:0000313" key="6">
    <source>
        <dbReference type="WBParaSite" id="BTMF_0001693201-mRNA-1"/>
    </source>
</evidence>
<reference evidence="4 5" key="2">
    <citation type="submission" date="2018-11" db="EMBL/GenBank/DDBJ databases">
        <authorList>
            <consortium name="Pathogen Informatics"/>
        </authorList>
    </citation>
    <scope>NUCLEOTIDE SEQUENCE [LARGE SCALE GENOMIC DNA]</scope>
</reference>
<evidence type="ECO:0000256" key="1">
    <source>
        <dbReference type="ARBA" id="ARBA00004275"/>
    </source>
</evidence>
<dbReference type="InterPro" id="IPR014748">
    <property type="entry name" value="Enoyl-CoA_hydra_C"/>
</dbReference>
<dbReference type="WBParaSite" id="BTMF_0001693201-mRNA-1">
    <property type="protein sequence ID" value="BTMF_0001693201-mRNA-1"/>
    <property type="gene ID" value="BTMF_0001693201"/>
</dbReference>